<comment type="caution">
    <text evidence="1">The sequence shown here is derived from an EMBL/GenBank/DDBJ whole genome shotgun (WGS) entry which is preliminary data.</text>
</comment>
<gene>
    <name evidence="1" type="ORF">HNQ61_001468</name>
</gene>
<dbReference type="Proteomes" id="UP000582837">
    <property type="component" value="Unassembled WGS sequence"/>
</dbReference>
<protein>
    <submittedName>
        <fullName evidence="1">Uncharacterized protein</fullName>
    </submittedName>
</protein>
<dbReference type="EMBL" id="JACHIA010000003">
    <property type="protein sequence ID" value="MBB6069851.1"/>
    <property type="molecule type" value="Genomic_DNA"/>
</dbReference>
<evidence type="ECO:0000313" key="2">
    <source>
        <dbReference type="Proteomes" id="UP000582837"/>
    </source>
</evidence>
<reference evidence="1 2" key="1">
    <citation type="submission" date="2020-08" db="EMBL/GenBank/DDBJ databases">
        <title>Genomic Encyclopedia of Type Strains, Phase IV (KMG-IV): sequencing the most valuable type-strain genomes for metagenomic binning, comparative biology and taxonomic classification.</title>
        <authorList>
            <person name="Goeker M."/>
        </authorList>
    </citation>
    <scope>NUCLEOTIDE SEQUENCE [LARGE SCALE GENOMIC DNA]</scope>
    <source>
        <strain evidence="1 2">DSM 29007</strain>
    </source>
</reference>
<organism evidence="1 2">
    <name type="scientific">Longimicrobium terrae</name>
    <dbReference type="NCBI Taxonomy" id="1639882"/>
    <lineage>
        <taxon>Bacteria</taxon>
        <taxon>Pseudomonadati</taxon>
        <taxon>Gemmatimonadota</taxon>
        <taxon>Longimicrobiia</taxon>
        <taxon>Longimicrobiales</taxon>
        <taxon>Longimicrobiaceae</taxon>
        <taxon>Longimicrobium</taxon>
    </lineage>
</organism>
<sequence>MDIEPLKNAFWAIVVDCLVQFHGMPRGEATSAADALRARVGVPLPVAGPAAPWESDLFYHNEPLYVADDIAGRDADATAIEAEYEAIQDRHYGPAEQIAFGPGFRASSSLGASG</sequence>
<dbReference type="AlphaFoldDB" id="A0A841GM39"/>
<accession>A0A841GM39</accession>
<proteinExistence type="predicted"/>
<dbReference type="RefSeq" id="WP_170036025.1">
    <property type="nucleotide sequence ID" value="NZ_JABDTL010000002.1"/>
</dbReference>
<evidence type="ECO:0000313" key="1">
    <source>
        <dbReference type="EMBL" id="MBB6069851.1"/>
    </source>
</evidence>
<keyword evidence="2" id="KW-1185">Reference proteome</keyword>
<name>A0A841GM39_9BACT</name>